<organism evidence="2 3">
    <name type="scientific">Candidatus Methanofastidiosum methylothiophilum</name>
    <dbReference type="NCBI Taxonomy" id="1705564"/>
    <lineage>
        <taxon>Archaea</taxon>
        <taxon>Methanobacteriati</taxon>
        <taxon>Methanobacteriota</taxon>
        <taxon>Stenosarchaea group</taxon>
        <taxon>Candidatus Methanofastidiosia</taxon>
        <taxon>Candidatus Methanofastidiosales</taxon>
        <taxon>Candidatus Methanofastidiosaceae</taxon>
        <taxon>Candidatus Methanofastidiosum</taxon>
    </lineage>
</organism>
<evidence type="ECO:0000313" key="2">
    <source>
        <dbReference type="EMBL" id="KYC44898.1"/>
    </source>
</evidence>
<protein>
    <recommendedName>
        <fullName evidence="1">NrS-1 polymerase-like helicase domain-containing protein</fullName>
    </recommendedName>
</protein>
<dbReference type="EMBL" id="LNGC01000252">
    <property type="protein sequence ID" value="KYC44898.1"/>
    <property type="molecule type" value="Genomic_DNA"/>
</dbReference>
<dbReference type="InterPro" id="IPR045455">
    <property type="entry name" value="NrS-1_pol-like_helicase"/>
</dbReference>
<reference evidence="2 3" key="1">
    <citation type="journal article" date="2016" name="ISME J.">
        <title>Chasing the elusive Euryarchaeota class WSA2: genomes reveal a uniquely fastidious methyl-reducing methanogen.</title>
        <authorList>
            <person name="Nobu M.K."/>
            <person name="Narihiro T."/>
            <person name="Kuroda K."/>
            <person name="Mei R."/>
            <person name="Liu W.T."/>
        </authorList>
    </citation>
    <scope>NUCLEOTIDE SEQUENCE [LARGE SCALE GENOMIC DNA]</scope>
    <source>
        <strain evidence="2">U1lsi0528_Bin055</strain>
    </source>
</reference>
<dbReference type="Proteomes" id="UP000075398">
    <property type="component" value="Unassembled WGS sequence"/>
</dbReference>
<feature type="domain" description="NrS-1 polymerase-like helicase" evidence="1">
    <location>
        <begin position="82"/>
        <end position="182"/>
    </location>
</feature>
<dbReference type="AlphaFoldDB" id="A0A150IJ49"/>
<sequence length="346" mass="40913">MDGYIWANQKIDKDYSDPMNVDDSPSEFEIFLKNICNDEVDRLEALETAIGYLLHTYKDPATAKAIIFCDQGSDKTTTSDESNGRSGKSLVGKALGMLRREVRIDARNFSMEKNFAFQQVNFDTQFINFNDVDKRFNFEKLYSIITDAITIEKKNRDEFSIPFENAPKVLISTNYTIQVDGTSGEDRKFEIEFSDHYSISHKPQDEFGHRFFDDWSELEWNKFYSYMMSLTSKYIREGLKNYIKKNLSRRLLLQETCMDFMDFMEDRKDHTKFYTGDCFKVFVEQHPEYKKLTPNTFGRWLKKYAIHNKINWKSSRDDQGRFFEFIYNQQNNNLLEFVGSNDGELE</sequence>
<evidence type="ECO:0000259" key="1">
    <source>
        <dbReference type="Pfam" id="PF19263"/>
    </source>
</evidence>
<proteinExistence type="predicted"/>
<dbReference type="Pfam" id="PF19263">
    <property type="entry name" value="DUF5906"/>
    <property type="match status" value="1"/>
</dbReference>
<accession>A0A150IJ49</accession>
<evidence type="ECO:0000313" key="3">
    <source>
        <dbReference type="Proteomes" id="UP000075398"/>
    </source>
</evidence>
<name>A0A150IJ49_9EURY</name>
<comment type="caution">
    <text evidence="2">The sequence shown here is derived from an EMBL/GenBank/DDBJ whole genome shotgun (WGS) entry which is preliminary data.</text>
</comment>
<gene>
    <name evidence="2" type="ORF">AMQ22_02261</name>
</gene>